<sequence length="385" mass="41986">MSRLHDSGEAVHEALNQAFQSSGLENADWLLVFFTPQHIAQSTEIYETLRVKSGSECIAGCSGLGVLSGMGEIFNDPGMVVMLGQTPGLEIIATCKYQELQDSAGVNQQLKEELERFGGQNPLFLFFPDVYQHQPYNFINTLNYVQSGPMVYGAGSCDDGSDRISVQFGSEGVVANGAGGLGFKGIPQYVAGVTQSCKTIGDPMFVTDFEDDLVLTLDGTPALEVFSRVAAELEFDDIEAAARQLLISFPLDPEEPKFEGEFSMVRHLIGIDVARQGIRVSQIVERGTVVSFAYRSAVSARDDMNAMLERMKKESESLPSFGIYFNCAARGEALYGKTDVDIQMIHEQLGDFPLAGMFGGYEMAKVPGGLQLYTYTGVLVLVYLE</sequence>
<keyword evidence="3" id="KW-0812">Transmembrane</keyword>
<dbReference type="PIRSF" id="PIRSF018953">
    <property type="entry name" value="UCP018953"/>
    <property type="match status" value="1"/>
</dbReference>
<evidence type="ECO:0000313" key="8">
    <source>
        <dbReference type="EMBL" id="SVA63727.1"/>
    </source>
</evidence>
<dbReference type="PANTHER" id="PTHR14939">
    <property type="entry name" value="F-BOX ONLY PROTEIN 22"/>
    <property type="match status" value="1"/>
</dbReference>
<name>A0A381XHT3_9ZZZZ</name>
<comment type="subcellular location">
    <subcellularLocation>
        <location evidence="1">Cell membrane</location>
        <topology evidence="1">Multi-pass membrane protein</topology>
    </subcellularLocation>
</comment>
<keyword evidence="2" id="KW-1003">Cell membrane</keyword>
<evidence type="ECO:0000259" key="6">
    <source>
        <dbReference type="SMART" id="SM00897"/>
    </source>
</evidence>
<dbReference type="InterPro" id="IPR016741">
    <property type="entry name" value="UCP018953"/>
</dbReference>
<dbReference type="SMART" id="SM01204">
    <property type="entry name" value="FIST_C"/>
    <property type="match status" value="1"/>
</dbReference>
<dbReference type="GO" id="GO:0005886">
    <property type="term" value="C:plasma membrane"/>
    <property type="evidence" value="ECO:0007669"/>
    <property type="project" value="UniProtKB-SubCell"/>
</dbReference>
<dbReference type="Pfam" id="PF08495">
    <property type="entry name" value="FIST"/>
    <property type="match status" value="1"/>
</dbReference>
<organism evidence="8">
    <name type="scientific">marine metagenome</name>
    <dbReference type="NCBI Taxonomy" id="408172"/>
    <lineage>
        <taxon>unclassified sequences</taxon>
        <taxon>metagenomes</taxon>
        <taxon>ecological metagenomes</taxon>
    </lineage>
</organism>
<evidence type="ECO:0000256" key="5">
    <source>
        <dbReference type="ARBA" id="ARBA00023136"/>
    </source>
</evidence>
<dbReference type="EMBL" id="UINC01015061">
    <property type="protein sequence ID" value="SVA63727.1"/>
    <property type="molecule type" value="Genomic_DNA"/>
</dbReference>
<evidence type="ECO:0000256" key="2">
    <source>
        <dbReference type="ARBA" id="ARBA00022475"/>
    </source>
</evidence>
<evidence type="ECO:0000259" key="7">
    <source>
        <dbReference type="SMART" id="SM01204"/>
    </source>
</evidence>
<feature type="domain" description="FIST C-domain" evidence="7">
    <location>
        <begin position="222"/>
        <end position="366"/>
    </location>
</feature>
<dbReference type="InterPro" id="IPR013702">
    <property type="entry name" value="FIST_domain_N"/>
</dbReference>
<keyword evidence="5" id="KW-0472">Membrane</keyword>
<dbReference type="Pfam" id="PF10442">
    <property type="entry name" value="FIST_C"/>
    <property type="match status" value="1"/>
</dbReference>
<dbReference type="AlphaFoldDB" id="A0A381XHT3"/>
<evidence type="ECO:0008006" key="9">
    <source>
        <dbReference type="Google" id="ProtNLM"/>
    </source>
</evidence>
<proteinExistence type="predicted"/>
<dbReference type="InterPro" id="IPR019494">
    <property type="entry name" value="FIST_C"/>
</dbReference>
<protein>
    <recommendedName>
        <fullName evidence="9">FIST C-domain domain-containing protein</fullName>
    </recommendedName>
</protein>
<gene>
    <name evidence="8" type="ORF">METZ01_LOCUS116581</name>
</gene>
<evidence type="ECO:0000256" key="3">
    <source>
        <dbReference type="ARBA" id="ARBA00022692"/>
    </source>
</evidence>
<keyword evidence="4" id="KW-1133">Transmembrane helix</keyword>
<dbReference type="PANTHER" id="PTHR14939:SF5">
    <property type="entry name" value="F-BOX ONLY PROTEIN 22"/>
    <property type="match status" value="1"/>
</dbReference>
<dbReference type="SMART" id="SM00897">
    <property type="entry name" value="FIST"/>
    <property type="match status" value="1"/>
</dbReference>
<reference evidence="8" key="1">
    <citation type="submission" date="2018-05" db="EMBL/GenBank/DDBJ databases">
        <authorList>
            <person name="Lanie J.A."/>
            <person name="Ng W.-L."/>
            <person name="Kazmierczak K.M."/>
            <person name="Andrzejewski T.M."/>
            <person name="Davidsen T.M."/>
            <person name="Wayne K.J."/>
            <person name="Tettelin H."/>
            <person name="Glass J.I."/>
            <person name="Rusch D."/>
            <person name="Podicherti R."/>
            <person name="Tsui H.-C.T."/>
            <person name="Winkler M.E."/>
        </authorList>
    </citation>
    <scope>NUCLEOTIDE SEQUENCE</scope>
</reference>
<evidence type="ECO:0000256" key="4">
    <source>
        <dbReference type="ARBA" id="ARBA00022989"/>
    </source>
</evidence>
<evidence type="ECO:0000256" key="1">
    <source>
        <dbReference type="ARBA" id="ARBA00004651"/>
    </source>
</evidence>
<accession>A0A381XHT3</accession>
<feature type="domain" description="FIST" evidence="6">
    <location>
        <begin position="26"/>
        <end position="221"/>
    </location>
</feature>